<gene>
    <name evidence="2" type="ORF">LCGC14_3055290</name>
</gene>
<keyword evidence="1" id="KW-1133">Transmembrane helix</keyword>
<name>A0A0F8WKJ8_9ZZZZ</name>
<keyword evidence="1" id="KW-0472">Membrane</keyword>
<accession>A0A0F8WKJ8</accession>
<evidence type="ECO:0000313" key="2">
    <source>
        <dbReference type="EMBL" id="KKK57357.1"/>
    </source>
</evidence>
<evidence type="ECO:0000256" key="1">
    <source>
        <dbReference type="SAM" id="Phobius"/>
    </source>
</evidence>
<comment type="caution">
    <text evidence="2">The sequence shown here is derived from an EMBL/GenBank/DDBJ whole genome shotgun (WGS) entry which is preliminary data.</text>
</comment>
<keyword evidence="1" id="KW-0812">Transmembrane</keyword>
<proteinExistence type="predicted"/>
<protein>
    <submittedName>
        <fullName evidence="2">Uncharacterized protein</fullName>
    </submittedName>
</protein>
<feature type="transmembrane region" description="Helical" evidence="1">
    <location>
        <begin position="85"/>
        <end position="106"/>
    </location>
</feature>
<dbReference type="AlphaFoldDB" id="A0A0F8WKJ8"/>
<feature type="transmembrane region" description="Helical" evidence="1">
    <location>
        <begin position="34"/>
        <end position="55"/>
    </location>
</feature>
<dbReference type="EMBL" id="LAZR01064525">
    <property type="protein sequence ID" value="KKK57357.1"/>
    <property type="molecule type" value="Genomic_DNA"/>
</dbReference>
<sequence>MEDMENFFFVGHIYFEPDSQEFGFSGVIRKQLRIFLAIETILLFLFLFSVSFLLFRDRRDLVQIIFKESRDKLIYSKSSSVFSPITIPMFIFELRIVRFIIVVVGFTQYHMKGES</sequence>
<organism evidence="2">
    <name type="scientific">marine sediment metagenome</name>
    <dbReference type="NCBI Taxonomy" id="412755"/>
    <lineage>
        <taxon>unclassified sequences</taxon>
        <taxon>metagenomes</taxon>
        <taxon>ecological metagenomes</taxon>
    </lineage>
</organism>
<reference evidence="2" key="1">
    <citation type="journal article" date="2015" name="Nature">
        <title>Complex archaea that bridge the gap between prokaryotes and eukaryotes.</title>
        <authorList>
            <person name="Spang A."/>
            <person name="Saw J.H."/>
            <person name="Jorgensen S.L."/>
            <person name="Zaremba-Niedzwiedzka K."/>
            <person name="Martijn J."/>
            <person name="Lind A.E."/>
            <person name="van Eijk R."/>
            <person name="Schleper C."/>
            <person name="Guy L."/>
            <person name="Ettema T.J."/>
        </authorList>
    </citation>
    <scope>NUCLEOTIDE SEQUENCE</scope>
</reference>